<proteinExistence type="predicted"/>
<dbReference type="InterPro" id="IPR010221">
    <property type="entry name" value="VCBS_dom"/>
</dbReference>
<dbReference type="InterPro" id="IPR015919">
    <property type="entry name" value="Cadherin-like_sf"/>
</dbReference>
<evidence type="ECO:0000256" key="4">
    <source>
        <dbReference type="ARBA" id="ARBA00023180"/>
    </source>
</evidence>
<dbReference type="SUPFAM" id="SSF49313">
    <property type="entry name" value="Cadherin-like"/>
    <property type="match status" value="1"/>
</dbReference>
<dbReference type="NCBIfam" id="TIGR01965">
    <property type="entry name" value="VCBS_repeat"/>
    <property type="match status" value="4"/>
</dbReference>
<evidence type="ECO:0000313" key="6">
    <source>
        <dbReference type="EMBL" id="AWN43592.1"/>
    </source>
</evidence>
<dbReference type="SMART" id="SM00112">
    <property type="entry name" value="CA"/>
    <property type="match status" value="1"/>
</dbReference>
<dbReference type="Gene3D" id="2.60.40.10">
    <property type="entry name" value="Immunoglobulins"/>
    <property type="match status" value="3"/>
</dbReference>
<dbReference type="PROSITE" id="PS50268">
    <property type="entry name" value="CADHERIN_2"/>
    <property type="match status" value="1"/>
</dbReference>
<dbReference type="GO" id="GO:0005886">
    <property type="term" value="C:plasma membrane"/>
    <property type="evidence" value="ECO:0007669"/>
    <property type="project" value="TreeGrafter"/>
</dbReference>
<dbReference type="PANTHER" id="PTHR24028:SF328">
    <property type="entry name" value="CADHERIN-3"/>
    <property type="match status" value="1"/>
</dbReference>
<accession>A0A2U8WE97</accession>
<dbReference type="GO" id="GO:0005509">
    <property type="term" value="F:calcium ion binding"/>
    <property type="evidence" value="ECO:0007669"/>
    <property type="project" value="InterPro"/>
</dbReference>
<dbReference type="EMBL" id="CP029550">
    <property type="protein sequence ID" value="AWN43592.1"/>
    <property type="molecule type" value="Genomic_DNA"/>
</dbReference>
<sequence length="896" mass="92143">MNAAIFEADLQSKLVGMGGVEIRALFDGAAYLAANPDVAASGLDPLLHYHLFGWKEGRDPSLFFETTAYLAANPDVAAAGIDPLEHYLAYGRREGRSATPALLQERGFDAAFYRASNPDVAASGIDPFHHYMTFGNLEGRRPNALFDKAYYLAHNPDVARSGIDALTHYMLFGWREGRDPSAALDTLKYLKSNPDVASAGVNPLVHVLTFGAGEGRVVRPVDEAPSAIVLSSATVDENAAGARIGTLRTADPDGGPFSYTLSDARFEVVDGVLQLRAGQALDHESQPSIRLIVTATDATGLALSTAFDITITDREEAPSFAATRSAAAIVDGTSSAVTGASGLIAFTDPDASDRHNVLVQPVSAASSKLGVFEARVSTPAHDGYGAVEWTYTPDQTLVRALGAGETIQESYQIILSDLGGADSAIHVVTITIKGTNDAPVITGSDVGAVQEDGVLAASGHLAITDDDHGESAFLPGAVTGRYGSLAIDESGAWTYTLLNGSKAVQGLKAGVHDADLLTVTSLDGTQHVITVTVTGADDAAVIAGVDAGTVREDGLLTAAGQLTISDPDEGDSVFLAGSVTGAYGTLSIDSAGHWVYALLNGHAAVQALGAHDHTTDTLTVASRDGTQHGIVVTIDGTNDAPTFGGISTGSVTEDQVLSANGLLTITDVDAGESSFVAGSYNGSYGIVTIDARGAWTYTLTGNALPAVQALNTGETLSDTISVNAIDGTATPIGITINGTREALFSFDNGLVGWTYTGGATVGATGDGAEGTITSSAGKTAAEIEDFLGLSHGSISTAAGTLPSAGHAMKTTLIVEAGQSVVFDWSFTFTDSGPYQDFGMVSVDGTVSLLAKATSASGSYHSISFATAGPHTLGFAAFDTGDNSVNPILRVDHIDLV</sequence>
<dbReference type="GO" id="GO:0007156">
    <property type="term" value="P:homophilic cell adhesion via plasma membrane adhesion molecules"/>
    <property type="evidence" value="ECO:0007669"/>
    <property type="project" value="InterPro"/>
</dbReference>
<dbReference type="InterPro" id="IPR002126">
    <property type="entry name" value="Cadherin-like_dom"/>
</dbReference>
<dbReference type="PANTHER" id="PTHR24028">
    <property type="entry name" value="CADHERIN-87A"/>
    <property type="match status" value="1"/>
</dbReference>
<keyword evidence="7" id="KW-1185">Reference proteome</keyword>
<evidence type="ECO:0000256" key="3">
    <source>
        <dbReference type="ARBA" id="ARBA00022989"/>
    </source>
</evidence>
<dbReference type="InterPro" id="IPR013783">
    <property type="entry name" value="Ig-like_fold"/>
</dbReference>
<name>A0A2U8WE97_9HYPH</name>
<keyword evidence="3" id="KW-0472">Membrane</keyword>
<dbReference type="Pfam" id="PF17803">
    <property type="entry name" value="Cadherin_4"/>
    <property type="match status" value="3"/>
</dbReference>
<dbReference type="KEGG" id="mets:DK389_27665"/>
<dbReference type="InterPro" id="IPR050174">
    <property type="entry name" value="Protocadherin/Cadherin-CA"/>
</dbReference>
<dbReference type="CDD" id="cd11304">
    <property type="entry name" value="Cadherin_repeat"/>
    <property type="match status" value="1"/>
</dbReference>
<gene>
    <name evidence="6" type="ORF">DK389_27665</name>
</gene>
<dbReference type="Gene3D" id="2.60.40.60">
    <property type="entry name" value="Cadherins"/>
    <property type="match status" value="1"/>
</dbReference>
<keyword evidence="4" id="KW-0325">Glycoprotein</keyword>
<dbReference type="Proteomes" id="UP000245926">
    <property type="component" value="Chromosome"/>
</dbReference>
<evidence type="ECO:0000256" key="2">
    <source>
        <dbReference type="ARBA" id="ARBA00022692"/>
    </source>
</evidence>
<organism evidence="6 7">
    <name type="scientific">Methylobacterium durans</name>
    <dbReference type="NCBI Taxonomy" id="2202825"/>
    <lineage>
        <taxon>Bacteria</taxon>
        <taxon>Pseudomonadati</taxon>
        <taxon>Pseudomonadota</taxon>
        <taxon>Alphaproteobacteria</taxon>
        <taxon>Hyphomicrobiales</taxon>
        <taxon>Methylobacteriaceae</taxon>
        <taxon>Methylobacterium</taxon>
    </lineage>
</organism>
<dbReference type="OrthoDB" id="7854479at2"/>
<dbReference type="AlphaFoldDB" id="A0A2U8WE97"/>
<evidence type="ECO:0000256" key="1">
    <source>
        <dbReference type="ARBA" id="ARBA00004167"/>
    </source>
</evidence>
<comment type="subcellular location">
    <subcellularLocation>
        <location evidence="1">Membrane</location>
        <topology evidence="1">Single-pass membrane protein</topology>
    </subcellularLocation>
</comment>
<keyword evidence="3" id="KW-1133">Transmembrane helix</keyword>
<evidence type="ECO:0000259" key="5">
    <source>
        <dbReference type="PROSITE" id="PS50268"/>
    </source>
</evidence>
<dbReference type="RefSeq" id="WP_109894536.1">
    <property type="nucleotide sequence ID" value="NZ_CP029550.1"/>
</dbReference>
<reference evidence="7" key="1">
    <citation type="submission" date="2018-05" db="EMBL/GenBank/DDBJ databases">
        <title>Complete Genome Sequence of Methylobacterium sp. 17SD2-17.</title>
        <authorList>
            <person name="Srinivasan S."/>
        </authorList>
    </citation>
    <scope>NUCLEOTIDE SEQUENCE [LARGE SCALE GENOMIC DNA]</scope>
    <source>
        <strain evidence="7">17SD2-17</strain>
    </source>
</reference>
<keyword evidence="2" id="KW-0812">Transmembrane</keyword>
<evidence type="ECO:0000313" key="7">
    <source>
        <dbReference type="Proteomes" id="UP000245926"/>
    </source>
</evidence>
<feature type="domain" description="Cadherin" evidence="5">
    <location>
        <begin position="236"/>
        <end position="320"/>
    </location>
</feature>
<dbReference type="InterPro" id="IPR040853">
    <property type="entry name" value="RapA2_cadherin-like"/>
</dbReference>
<protein>
    <recommendedName>
        <fullName evidence="5">Cadherin domain-containing protein</fullName>
    </recommendedName>
</protein>